<evidence type="ECO:0000256" key="2">
    <source>
        <dbReference type="ARBA" id="ARBA00022448"/>
    </source>
</evidence>
<dbReference type="OrthoDB" id="9806726at2"/>
<gene>
    <name evidence="6" type="ORF">EDD63_101104</name>
</gene>
<dbReference type="PROSITE" id="PS50893">
    <property type="entry name" value="ABC_TRANSPORTER_2"/>
    <property type="match status" value="1"/>
</dbReference>
<reference evidence="6 7" key="1">
    <citation type="submission" date="2019-03" db="EMBL/GenBank/DDBJ databases">
        <title>Genomic Encyclopedia of Type Strains, Phase IV (KMG-IV): sequencing the most valuable type-strain genomes for metagenomic binning, comparative biology and taxonomic classification.</title>
        <authorList>
            <person name="Goeker M."/>
        </authorList>
    </citation>
    <scope>NUCLEOTIDE SEQUENCE [LARGE SCALE GENOMIC DNA]</scope>
    <source>
        <strain evidence="6 7">DSM 28867</strain>
    </source>
</reference>
<evidence type="ECO:0000256" key="1">
    <source>
        <dbReference type="ARBA" id="ARBA00005417"/>
    </source>
</evidence>
<protein>
    <submittedName>
        <fullName evidence="6">Zinc transport system ATP-binding protein</fullName>
    </submittedName>
</protein>
<keyword evidence="7" id="KW-1185">Reference proteome</keyword>
<keyword evidence="2" id="KW-0813">Transport</keyword>
<accession>A0A4R8A7C4</accession>
<evidence type="ECO:0000313" key="7">
    <source>
        <dbReference type="Proteomes" id="UP000294743"/>
    </source>
</evidence>
<evidence type="ECO:0000313" key="6">
    <source>
        <dbReference type="EMBL" id="TDW26389.1"/>
    </source>
</evidence>
<dbReference type="PANTHER" id="PTHR42734">
    <property type="entry name" value="METAL TRANSPORT SYSTEM ATP-BINDING PROTEIN TM_0124-RELATED"/>
    <property type="match status" value="1"/>
</dbReference>
<dbReference type="Gene3D" id="3.40.50.300">
    <property type="entry name" value="P-loop containing nucleotide triphosphate hydrolases"/>
    <property type="match status" value="1"/>
</dbReference>
<keyword evidence="4 6" id="KW-0067">ATP-binding</keyword>
<proteinExistence type="inferred from homology"/>
<dbReference type="SMART" id="SM00382">
    <property type="entry name" value="AAA"/>
    <property type="match status" value="1"/>
</dbReference>
<evidence type="ECO:0000256" key="3">
    <source>
        <dbReference type="ARBA" id="ARBA00022741"/>
    </source>
</evidence>
<comment type="similarity">
    <text evidence="1">Belongs to the ABC transporter superfamily.</text>
</comment>
<sequence>MQTSSNKTSKTSNKHCLIDVEHLSVHFEGYKALDDISFQVDEGDFVYVIGPNGSGKSTLLATLTGLLEPTSGKVRVDTKGGIGYLPQKLFNKRNIPITVEEVIYSGFDKQYLHIKEVQRKQIEKWLHTMQIEHTLKMPIDKLSGGQQQRVYLIRALINKPRLVLLDEPTSALDPGFRDHFNQLLESLHRLGITILYITHDLHEYQDENKKVLYVDQKIHYYGSVKEYKCIHEGGHTHV</sequence>
<dbReference type="AlphaFoldDB" id="A0A4R8A7C4"/>
<dbReference type="InterPro" id="IPR003593">
    <property type="entry name" value="AAA+_ATPase"/>
</dbReference>
<feature type="domain" description="ABC transporter" evidence="5">
    <location>
        <begin position="18"/>
        <end position="238"/>
    </location>
</feature>
<dbReference type="Proteomes" id="UP000294743">
    <property type="component" value="Unassembled WGS sequence"/>
</dbReference>
<dbReference type="InterPro" id="IPR027417">
    <property type="entry name" value="P-loop_NTPase"/>
</dbReference>
<dbReference type="InterPro" id="IPR050153">
    <property type="entry name" value="Metal_Ion_Import_ABC"/>
</dbReference>
<dbReference type="EMBL" id="SODD01000001">
    <property type="protein sequence ID" value="TDW26389.1"/>
    <property type="molecule type" value="Genomic_DNA"/>
</dbReference>
<dbReference type="GO" id="GO:0005524">
    <property type="term" value="F:ATP binding"/>
    <property type="evidence" value="ECO:0007669"/>
    <property type="project" value="UniProtKB-KW"/>
</dbReference>
<comment type="caution">
    <text evidence="6">The sequence shown here is derived from an EMBL/GenBank/DDBJ whole genome shotgun (WGS) entry which is preliminary data.</text>
</comment>
<organism evidence="6 7">
    <name type="scientific">Breznakia blatticola</name>
    <dbReference type="NCBI Taxonomy" id="1754012"/>
    <lineage>
        <taxon>Bacteria</taxon>
        <taxon>Bacillati</taxon>
        <taxon>Bacillota</taxon>
        <taxon>Erysipelotrichia</taxon>
        <taxon>Erysipelotrichales</taxon>
        <taxon>Erysipelotrichaceae</taxon>
        <taxon>Breznakia</taxon>
    </lineage>
</organism>
<dbReference type="Pfam" id="PF00005">
    <property type="entry name" value="ABC_tran"/>
    <property type="match status" value="1"/>
</dbReference>
<dbReference type="InterPro" id="IPR003439">
    <property type="entry name" value="ABC_transporter-like_ATP-bd"/>
</dbReference>
<name>A0A4R8A7C4_9FIRM</name>
<evidence type="ECO:0000259" key="5">
    <source>
        <dbReference type="PROSITE" id="PS50893"/>
    </source>
</evidence>
<dbReference type="RefSeq" id="WP_134167378.1">
    <property type="nucleotide sequence ID" value="NZ_SODD01000001.1"/>
</dbReference>
<dbReference type="GO" id="GO:0016887">
    <property type="term" value="F:ATP hydrolysis activity"/>
    <property type="evidence" value="ECO:0007669"/>
    <property type="project" value="InterPro"/>
</dbReference>
<dbReference type="PANTHER" id="PTHR42734:SF17">
    <property type="entry name" value="METAL TRANSPORT SYSTEM ATP-BINDING PROTEIN TM_0124-RELATED"/>
    <property type="match status" value="1"/>
</dbReference>
<dbReference type="SUPFAM" id="SSF52540">
    <property type="entry name" value="P-loop containing nucleoside triphosphate hydrolases"/>
    <property type="match status" value="1"/>
</dbReference>
<keyword evidence="3" id="KW-0547">Nucleotide-binding</keyword>
<evidence type="ECO:0000256" key="4">
    <source>
        <dbReference type="ARBA" id="ARBA00022840"/>
    </source>
</evidence>